<feature type="coiled-coil region" evidence="1">
    <location>
        <begin position="170"/>
        <end position="239"/>
    </location>
</feature>
<feature type="region of interest" description="Disordered" evidence="2">
    <location>
        <begin position="1"/>
        <end position="50"/>
    </location>
</feature>
<feature type="compositionally biased region" description="Basic residues" evidence="2">
    <location>
        <begin position="269"/>
        <end position="286"/>
    </location>
</feature>
<comment type="caution">
    <text evidence="3">The sequence shown here is derived from an EMBL/GenBank/DDBJ whole genome shotgun (WGS) entry which is preliminary data.</text>
</comment>
<feature type="compositionally biased region" description="Polar residues" evidence="2">
    <location>
        <begin position="287"/>
        <end position="300"/>
    </location>
</feature>
<feature type="coiled-coil region" evidence="1">
    <location>
        <begin position="53"/>
        <end position="141"/>
    </location>
</feature>
<evidence type="ECO:0000256" key="2">
    <source>
        <dbReference type="SAM" id="MobiDB-lite"/>
    </source>
</evidence>
<feature type="coiled-coil region" evidence="1">
    <location>
        <begin position="322"/>
        <end position="384"/>
    </location>
</feature>
<organism evidence="3 4">
    <name type="scientific">Euplotes crassus</name>
    <dbReference type="NCBI Taxonomy" id="5936"/>
    <lineage>
        <taxon>Eukaryota</taxon>
        <taxon>Sar</taxon>
        <taxon>Alveolata</taxon>
        <taxon>Ciliophora</taxon>
        <taxon>Intramacronucleata</taxon>
        <taxon>Spirotrichea</taxon>
        <taxon>Hypotrichia</taxon>
        <taxon>Euplotida</taxon>
        <taxon>Euplotidae</taxon>
        <taxon>Moneuplotes</taxon>
    </lineage>
</organism>
<dbReference type="Proteomes" id="UP001295684">
    <property type="component" value="Unassembled WGS sequence"/>
</dbReference>
<sequence length="485" mass="57360">MNSKFTGDHGSSSPTHSGNHLGESSHKKKGRSNYEPSYKGEQDWRPADYKLLADDEEEKLRKQKEINSKLNDDFKRRQARYLKREQEYRRHIEDLQRELRIRLGYEVDATDKNFKVIQALRDELHSNIDGIQDKIQNLKEEQENDIVRKFTVNKLKVEIENSKNTKGMSKEELKDRENQLNQHLEVITNIAQRIENENRTLMKKNSELRKEYQNQENDRELLLKQLVMLKKENGKIKEEIDYYDKIIEEKKEDDGEQIDLDRSPSKSSMSKKKGKNLMNSRKKNSKRNITNAESLRQSSGMGHIGQKTIGENFAASFGPGPQESEEDKIHRYERIIEKLKKNLEFERKNLKGARNQYQSEMNMKTELEEMLKECVQQVQKEIKKRNRDPKTAAINKIQKKGKKLNAIDNIEFTDHDRDRVIELLLSQERVLHLLYEKTFPSDEKQEVQEEEPVIRDEDPEGGFEEEDQEENEEENIEEISKKQEL</sequence>
<keyword evidence="4" id="KW-1185">Reference proteome</keyword>
<feature type="compositionally biased region" description="Acidic residues" evidence="2">
    <location>
        <begin position="457"/>
        <end position="477"/>
    </location>
</feature>
<feature type="compositionally biased region" description="Basic and acidic residues" evidence="2">
    <location>
        <begin position="38"/>
        <end position="50"/>
    </location>
</feature>
<dbReference type="AlphaFoldDB" id="A0AAD1UEV4"/>
<feature type="region of interest" description="Disordered" evidence="2">
    <location>
        <begin position="440"/>
        <end position="485"/>
    </location>
</feature>
<feature type="region of interest" description="Disordered" evidence="2">
    <location>
        <begin position="253"/>
        <end position="303"/>
    </location>
</feature>
<dbReference type="PANTHER" id="PTHR40515:SF1">
    <property type="entry name" value="CILIA- AND FLAGELLA-ASSOCIATED PROTEIN 157"/>
    <property type="match status" value="1"/>
</dbReference>
<feature type="compositionally biased region" description="Polar residues" evidence="2">
    <location>
        <begin position="1"/>
        <end position="18"/>
    </location>
</feature>
<dbReference type="PANTHER" id="PTHR40515">
    <property type="entry name" value="CILIA- AND FLAGELLA-ASSOCIATED PROTEIN 157"/>
    <property type="match status" value="1"/>
</dbReference>
<evidence type="ECO:0000313" key="4">
    <source>
        <dbReference type="Proteomes" id="UP001295684"/>
    </source>
</evidence>
<protein>
    <submittedName>
        <fullName evidence="3">Uncharacterized protein</fullName>
    </submittedName>
</protein>
<evidence type="ECO:0000256" key="1">
    <source>
        <dbReference type="SAM" id="Coils"/>
    </source>
</evidence>
<dbReference type="EMBL" id="CAMPGE010008659">
    <property type="protein sequence ID" value="CAI2367547.1"/>
    <property type="molecule type" value="Genomic_DNA"/>
</dbReference>
<keyword evidence="1" id="KW-0175">Coiled coil</keyword>
<evidence type="ECO:0000313" key="3">
    <source>
        <dbReference type="EMBL" id="CAI2367547.1"/>
    </source>
</evidence>
<feature type="compositionally biased region" description="Basic and acidic residues" evidence="2">
    <location>
        <begin position="253"/>
        <end position="264"/>
    </location>
</feature>
<feature type="compositionally biased region" description="Basic and acidic residues" evidence="2">
    <location>
        <begin position="440"/>
        <end position="456"/>
    </location>
</feature>
<gene>
    <name evidence="3" type="ORF">ECRASSUSDP1_LOCUS8834</name>
</gene>
<name>A0AAD1UEV4_EUPCR</name>
<proteinExistence type="predicted"/>
<accession>A0AAD1UEV4</accession>
<reference evidence="3" key="1">
    <citation type="submission" date="2023-07" db="EMBL/GenBank/DDBJ databases">
        <authorList>
            <consortium name="AG Swart"/>
            <person name="Singh M."/>
            <person name="Singh A."/>
            <person name="Seah K."/>
            <person name="Emmerich C."/>
        </authorList>
    </citation>
    <scope>NUCLEOTIDE SEQUENCE</scope>
    <source>
        <strain evidence="3">DP1</strain>
    </source>
</reference>